<dbReference type="STRING" id="34508.A0A4V6A558"/>
<dbReference type="InterPro" id="IPR036322">
    <property type="entry name" value="WD40_repeat_dom_sf"/>
</dbReference>
<evidence type="ECO:0000313" key="2">
    <source>
        <dbReference type="EMBL" id="TKR89555.1"/>
    </source>
</evidence>
<name>A0A4V6A558_STECR</name>
<dbReference type="PANTHER" id="PTHR23287">
    <property type="entry name" value="RUBY-EYE2-LIKE PROTEIN"/>
    <property type="match status" value="1"/>
</dbReference>
<proteinExistence type="predicted"/>
<dbReference type="SMART" id="SM00706">
    <property type="entry name" value="TECPR"/>
    <property type="match status" value="6"/>
</dbReference>
<evidence type="ECO:0000256" key="1">
    <source>
        <dbReference type="SAM" id="MobiDB-lite"/>
    </source>
</evidence>
<reference evidence="2 3" key="2">
    <citation type="journal article" date="2019" name="G3 (Bethesda)">
        <title>Hybrid Assembly of the Genome of the Entomopathogenic Nematode Steinernema carpocapsae Identifies the X-Chromosome.</title>
        <authorList>
            <person name="Serra L."/>
            <person name="Macchietto M."/>
            <person name="Macias-Munoz A."/>
            <person name="McGill C.J."/>
            <person name="Rodriguez I.M."/>
            <person name="Rodriguez B."/>
            <person name="Murad R."/>
            <person name="Mortazavi A."/>
        </authorList>
    </citation>
    <scope>NUCLEOTIDE SEQUENCE [LARGE SCALE GENOMIC DNA]</scope>
    <source>
        <strain evidence="2 3">ALL</strain>
    </source>
</reference>
<reference evidence="2 3" key="1">
    <citation type="journal article" date="2015" name="Genome Biol.">
        <title>Comparative genomics of Steinernema reveals deeply conserved gene regulatory networks.</title>
        <authorList>
            <person name="Dillman A.R."/>
            <person name="Macchietto M."/>
            <person name="Porter C.F."/>
            <person name="Rogers A."/>
            <person name="Williams B."/>
            <person name="Antoshechkin I."/>
            <person name="Lee M.M."/>
            <person name="Goodwin Z."/>
            <person name="Lu X."/>
            <person name="Lewis E.E."/>
            <person name="Goodrich-Blair H."/>
            <person name="Stock S.P."/>
            <person name="Adams B.J."/>
            <person name="Sternberg P.W."/>
            <person name="Mortazavi A."/>
        </authorList>
    </citation>
    <scope>NUCLEOTIDE SEQUENCE [LARGE SCALE GENOMIC DNA]</scope>
    <source>
        <strain evidence="2 3">ALL</strain>
    </source>
</reference>
<dbReference type="InterPro" id="IPR001680">
    <property type="entry name" value="WD40_rpt"/>
</dbReference>
<dbReference type="EMBL" id="AZBU02000003">
    <property type="protein sequence ID" value="TKR89555.1"/>
    <property type="molecule type" value="Genomic_DNA"/>
</dbReference>
<dbReference type="InterPro" id="IPR015943">
    <property type="entry name" value="WD40/YVTN_repeat-like_dom_sf"/>
</dbReference>
<dbReference type="OrthoDB" id="9930272at2759"/>
<sequence length="1282" mass="142153">MNNAEENDENDSKTTTTRVFRHLDNCRAVLEQVPETFDLGTVPVQLSCLAVSEAYIALGSKCGALFLFNRRIQKSVRPLRTNHSEVVTKIALFSNGEADYLAAGHQSGTLVLICLPSSVPGRNKKIRQSLQEDAHKGHAVTSLQWTHDGSKLFSADDSGLIVVTHVNFESNVFACSFVCCQDDSVLQIAYASSRLGFVTSRKCSLIDVADSCTTMIEVEMNPGNGTKSSPIGGICITGPSSDQQTMFVAEGGERISIFNGLNGGFSKTVDLKQDLENLSLRFCSFIVDGLESSQGLDVGSGFSSSDISPLLGRLQKLESHLVSHDTQNVVLIDIQSNSVASVYDLTTVLGDSEISDVAVDPAEGLIFVLTNDKRVLRLSDSPAPEFLTVAQETLKTSNLLQNGLVNSYKNASKLLFTAAPASSFLLNKLMTTVDERTLNIFSKENSSDENVERKNGEYPANIAHLIEQHKSAGRNDKRTNGGGLEHVITDEGGENPYPVQLVSESELVAVVEEQPPPENGAVKVQRRKGRRARRVIVPEKPPPASIVQHRNESEDNSLPSIDEEKIRKIHEVLGWTNDKENMPDERPSTSHDQNFEIAVEDKKPESKNPQMSPVFEIRMPTIDPKSLMEEDSEDNIEKLVETGYQKILKDLEMRKEHSKTPLLNLTHRKDEDSTSSNLQNSLNTIRDVQRIEDKTTIQIINDQVDIWNRIITPFSVATFSVCSGYMIVSSAKKKTRYRPLNSVHAPKNVDCAWASLKYSATSVALNDSASILWRIDKGIAYSPVDHDPETPAYASKWQIQANEGSGVLQAAITSQNAWYLTKDGIFVQMQLPDMGIIYRAECAWSVSQIAASESAVWAIRRDTGSLIIRAGLRHCPMGLDWVEAEPVGPSKLVSIALYDHSGWALDSLGQLWFTNGVDENNPFGTSTESWLQVYSPIENEPPNEVKKFLPIHDWTIQICSVGVFINVGPKIYVARSPLSGHVFRHIVPLKLRLNDCFMMIAAGGLCDRRKDYLYVCRPNSEVYMFNVKKRNFRSLPLFGEKPAAITSLCAAQGQLFALDALGQIHVRKGINFEMQPAGTGWEQMDLIHLRKEHYGSVLSIAVSAKSIWKLTSEGTIWTTKLEEIHWKRVDRPKQASNEKIDQVRVSTTGRFVWIFASASGRSWARTGVSSDFPTGRKWTEASNDTRVADIAVGENVVWALAQETNVLYRLRGLTAGNPAGNYWKSLPAKLRAISVDSAESRLWAIDLNNRIIRHETEIYPADIVGKMDKRTVAAAERDYEVI</sequence>
<dbReference type="InterPro" id="IPR006624">
    <property type="entry name" value="Beta-propeller_rpt_TECPR"/>
</dbReference>
<dbReference type="Pfam" id="PF06462">
    <property type="entry name" value="Hyd_WA"/>
    <property type="match status" value="1"/>
</dbReference>
<organism evidence="2 3">
    <name type="scientific">Steinernema carpocapsae</name>
    <name type="common">Entomopathogenic nematode</name>
    <dbReference type="NCBI Taxonomy" id="34508"/>
    <lineage>
        <taxon>Eukaryota</taxon>
        <taxon>Metazoa</taxon>
        <taxon>Ecdysozoa</taxon>
        <taxon>Nematoda</taxon>
        <taxon>Chromadorea</taxon>
        <taxon>Rhabditida</taxon>
        <taxon>Tylenchina</taxon>
        <taxon>Panagrolaimomorpha</taxon>
        <taxon>Strongyloidoidea</taxon>
        <taxon>Steinernematidae</taxon>
        <taxon>Steinernema</taxon>
    </lineage>
</organism>
<evidence type="ECO:0000313" key="3">
    <source>
        <dbReference type="Proteomes" id="UP000298663"/>
    </source>
</evidence>
<keyword evidence="3" id="KW-1185">Reference proteome</keyword>
<dbReference type="PANTHER" id="PTHR23287:SF16">
    <property type="entry name" value="TECTONIN BETA-PROPELLER REPEAT-CONTAINING PROTEIN 2"/>
    <property type="match status" value="1"/>
</dbReference>
<feature type="region of interest" description="Disordered" evidence="1">
    <location>
        <begin position="659"/>
        <end position="678"/>
    </location>
</feature>
<gene>
    <name evidence="2" type="ORF">L596_013638</name>
</gene>
<accession>A0A4V6A558</accession>
<dbReference type="Proteomes" id="UP000298663">
    <property type="component" value="Unassembled WGS sequence"/>
</dbReference>
<evidence type="ECO:0008006" key="4">
    <source>
        <dbReference type="Google" id="ProtNLM"/>
    </source>
</evidence>
<dbReference type="SMART" id="SM00320">
    <property type="entry name" value="WD40"/>
    <property type="match status" value="2"/>
</dbReference>
<comment type="caution">
    <text evidence="2">The sequence shown here is derived from an EMBL/GenBank/DDBJ whole genome shotgun (WGS) entry which is preliminary data.</text>
</comment>
<protein>
    <recommendedName>
        <fullName evidence="4">Tectonin beta-propeller repeat-containing protein 2</fullName>
    </recommendedName>
</protein>
<dbReference type="SUPFAM" id="SSF50978">
    <property type="entry name" value="WD40 repeat-like"/>
    <property type="match status" value="1"/>
</dbReference>
<dbReference type="Gene3D" id="2.130.10.10">
    <property type="entry name" value="YVTN repeat-like/Quinoprotein amine dehydrogenase"/>
    <property type="match status" value="1"/>
</dbReference>
<dbReference type="GO" id="GO:0005737">
    <property type="term" value="C:cytoplasm"/>
    <property type="evidence" value="ECO:0007669"/>
    <property type="project" value="GOC"/>
</dbReference>
<dbReference type="GO" id="GO:0032527">
    <property type="term" value="P:protein exit from endoplasmic reticulum"/>
    <property type="evidence" value="ECO:0007669"/>
    <property type="project" value="TreeGrafter"/>
</dbReference>